<evidence type="ECO:0000313" key="2">
    <source>
        <dbReference type="Proteomes" id="UP000519439"/>
    </source>
</evidence>
<accession>A0A7W6N6E9</accession>
<dbReference type="Proteomes" id="UP000519439">
    <property type="component" value="Unassembled WGS sequence"/>
</dbReference>
<gene>
    <name evidence="1" type="ORF">GGR34_000240</name>
</gene>
<organism evidence="1 2">
    <name type="scientific">Microvirga flocculans</name>
    <dbReference type="NCBI Taxonomy" id="217168"/>
    <lineage>
        <taxon>Bacteria</taxon>
        <taxon>Pseudomonadati</taxon>
        <taxon>Pseudomonadota</taxon>
        <taxon>Alphaproteobacteria</taxon>
        <taxon>Hyphomicrobiales</taxon>
        <taxon>Methylobacteriaceae</taxon>
        <taxon>Microvirga</taxon>
    </lineage>
</organism>
<sequence length="89" mass="10534">MSVRVWIDEEEVLRKPSGPLQVDISAGWSNQFNEHQLEVAFRVYGKERSVVIGGNDLERVFRTLAAYPYFRNFVHPEYLAQIERRHQQE</sequence>
<dbReference type="AlphaFoldDB" id="A0A7W6N6E9"/>
<dbReference type="RefSeq" id="WP_027314592.1">
    <property type="nucleotide sequence ID" value="NZ_JACIDC010000001.1"/>
</dbReference>
<proteinExistence type="predicted"/>
<evidence type="ECO:0000313" key="1">
    <source>
        <dbReference type="EMBL" id="MBB4038611.1"/>
    </source>
</evidence>
<keyword evidence="2" id="KW-1185">Reference proteome</keyword>
<reference evidence="1 2" key="1">
    <citation type="submission" date="2020-08" db="EMBL/GenBank/DDBJ databases">
        <title>Genomic Encyclopedia of Type Strains, Phase IV (KMG-IV): sequencing the most valuable type-strain genomes for metagenomic binning, comparative biology and taxonomic classification.</title>
        <authorList>
            <person name="Goeker M."/>
        </authorList>
    </citation>
    <scope>NUCLEOTIDE SEQUENCE [LARGE SCALE GENOMIC DNA]</scope>
    <source>
        <strain evidence="1 2">DSM 15743</strain>
    </source>
</reference>
<dbReference type="EMBL" id="JACIDC010000001">
    <property type="protein sequence ID" value="MBB4038611.1"/>
    <property type="molecule type" value="Genomic_DNA"/>
</dbReference>
<protein>
    <submittedName>
        <fullName evidence="1">Uncharacterized protein</fullName>
    </submittedName>
</protein>
<comment type="caution">
    <text evidence="1">The sequence shown here is derived from an EMBL/GenBank/DDBJ whole genome shotgun (WGS) entry which is preliminary data.</text>
</comment>
<name>A0A7W6N6E9_9HYPH</name>